<dbReference type="AlphaFoldDB" id="A0A2T6ZD32"/>
<comment type="caution">
    <text evidence="1">The sequence shown here is derived from an EMBL/GenBank/DDBJ whole genome shotgun (WGS) entry which is preliminary data.</text>
</comment>
<gene>
    <name evidence="1" type="ORF">B9Z19DRAFT_1135184</name>
</gene>
<evidence type="ECO:0000313" key="2">
    <source>
        <dbReference type="Proteomes" id="UP000244722"/>
    </source>
</evidence>
<accession>A0A2T6ZD32</accession>
<sequence>MDGRVVYTLTFGTNATIPVSDEDPVRCGNNKAMDVLSLEPGTHRFAVEWVWALKTSGGSDQKDVRPCSSLILAGWGRGEANVVDKATSFTKTSTTIQSNTTIIYSQQISPGESKVIVDGVGTLIRSKIIVEPKYDDPTIFSRSTTVGNFTAQLAMLPRAPQQALSKFYKCFFAIVLALNPGMIFVPEGNVIRFGVGQLESWNPRMFMDPVMFYITCSVPRRWNGKYELFYAQQAFEEIGGDVGYGRFKGPYKERHVGIERMISLERAVSVTGDAVVPVLVVDHIGT</sequence>
<evidence type="ECO:0000313" key="1">
    <source>
        <dbReference type="EMBL" id="PUU73411.1"/>
    </source>
</evidence>
<name>A0A2T6ZD32_TUBBO</name>
<proteinExistence type="predicted"/>
<dbReference type="EMBL" id="NESQ01000378">
    <property type="protein sequence ID" value="PUU73411.1"/>
    <property type="molecule type" value="Genomic_DNA"/>
</dbReference>
<keyword evidence="2" id="KW-1185">Reference proteome</keyword>
<dbReference type="OrthoDB" id="3248909at2759"/>
<reference evidence="1 2" key="1">
    <citation type="submission" date="2017-04" db="EMBL/GenBank/DDBJ databases">
        <title>Draft genome sequence of Tuber borchii Vittad., a whitish edible truffle.</title>
        <authorList>
            <consortium name="DOE Joint Genome Institute"/>
            <person name="Murat C."/>
            <person name="Kuo A."/>
            <person name="Barry K.W."/>
            <person name="Clum A."/>
            <person name="Dockter R.B."/>
            <person name="Fauchery L."/>
            <person name="Iotti M."/>
            <person name="Kohler A."/>
            <person name="Labutti K."/>
            <person name="Lindquist E.A."/>
            <person name="Lipzen A."/>
            <person name="Ohm R.A."/>
            <person name="Wang M."/>
            <person name="Grigoriev I.V."/>
            <person name="Zambonelli A."/>
            <person name="Martin F.M."/>
        </authorList>
    </citation>
    <scope>NUCLEOTIDE SEQUENCE [LARGE SCALE GENOMIC DNA]</scope>
    <source>
        <strain evidence="1 2">Tbo3840</strain>
    </source>
</reference>
<protein>
    <submittedName>
        <fullName evidence="1">Uncharacterized protein</fullName>
    </submittedName>
</protein>
<organism evidence="1 2">
    <name type="scientific">Tuber borchii</name>
    <name type="common">White truffle</name>
    <dbReference type="NCBI Taxonomy" id="42251"/>
    <lineage>
        <taxon>Eukaryota</taxon>
        <taxon>Fungi</taxon>
        <taxon>Dikarya</taxon>
        <taxon>Ascomycota</taxon>
        <taxon>Pezizomycotina</taxon>
        <taxon>Pezizomycetes</taxon>
        <taxon>Pezizales</taxon>
        <taxon>Tuberaceae</taxon>
        <taxon>Tuber</taxon>
    </lineage>
</organism>
<dbReference type="Proteomes" id="UP000244722">
    <property type="component" value="Unassembled WGS sequence"/>
</dbReference>